<dbReference type="PANTHER" id="PTHR30121">
    <property type="entry name" value="UNCHARACTERIZED PROTEIN YJGR-RELATED"/>
    <property type="match status" value="1"/>
</dbReference>
<dbReference type="Proteomes" id="UP000294145">
    <property type="component" value="Unassembled WGS sequence"/>
</dbReference>
<evidence type="ECO:0000313" key="2">
    <source>
        <dbReference type="Proteomes" id="UP000294145"/>
    </source>
</evidence>
<dbReference type="InterPro" id="IPR027417">
    <property type="entry name" value="P-loop_NTPase"/>
</dbReference>
<dbReference type="NCBIfam" id="TIGR03744">
    <property type="entry name" value="traC_PFL_4706"/>
    <property type="match status" value="1"/>
</dbReference>
<dbReference type="RefSeq" id="WP_154813808.1">
    <property type="nucleotide sequence ID" value="NZ_JACWKW010000009.1"/>
</dbReference>
<name>A0A7Z7YEH9_VIBCL</name>
<dbReference type="SUPFAM" id="SSF52540">
    <property type="entry name" value="P-loop containing nucleoside triphosphate hydrolases"/>
    <property type="match status" value="1"/>
</dbReference>
<dbReference type="Pfam" id="PF11130">
    <property type="entry name" value="TraC_F_IV"/>
    <property type="match status" value="1"/>
</dbReference>
<organism evidence="1 2">
    <name type="scientific">Vibrio cholerae</name>
    <dbReference type="NCBI Taxonomy" id="666"/>
    <lineage>
        <taxon>Bacteria</taxon>
        <taxon>Pseudomonadati</taxon>
        <taxon>Pseudomonadota</taxon>
        <taxon>Gammaproteobacteria</taxon>
        <taxon>Vibrionales</taxon>
        <taxon>Vibrionaceae</taxon>
        <taxon>Vibrio</taxon>
    </lineage>
</organism>
<dbReference type="InterPro" id="IPR022303">
    <property type="entry name" value="Conjug_Trfer_ATPase"/>
</dbReference>
<reference evidence="1 2" key="1">
    <citation type="submission" date="2019-02" db="EMBL/GenBank/DDBJ databases">
        <title>Genomic plasticity associated with the antimicrobial resistance in Vibrio cholerae.</title>
        <authorList>
            <person name="Verma J."/>
            <person name="Bag S."/>
            <person name="Saha B."/>
            <person name="Kumar P."/>
            <person name="Ghosh T.S."/>
            <person name="Dayal M."/>
            <person name="Senapati T."/>
            <person name="Mehra S."/>
            <person name="Dey P."/>
            <person name="Desigamani A."/>
            <person name="Kumar D."/>
            <person name="Rana P."/>
            <person name="Kumar B."/>
            <person name="Maiti T.K."/>
            <person name="Sharma N.C."/>
            <person name="Bhadra R.K."/>
            <person name="Mutreja A."/>
            <person name="Nair G.B."/>
            <person name="Ramamurthy T."/>
            <person name="Das B."/>
        </authorList>
    </citation>
    <scope>NUCLEOTIDE SEQUENCE [LARGE SCALE GENOMIC DNA]</scope>
    <source>
        <strain evidence="1 2">IDH06781</strain>
    </source>
</reference>
<protein>
    <submittedName>
        <fullName evidence="1">Conjugative transfer ATPase</fullName>
    </submittedName>
</protein>
<dbReference type="EMBL" id="SISP01000020">
    <property type="protein sequence ID" value="TBM41302.1"/>
    <property type="molecule type" value="Genomic_DNA"/>
</dbReference>
<dbReference type="InterPro" id="IPR025955">
    <property type="entry name" value="TraC/Conjuga_ATPase"/>
</dbReference>
<dbReference type="Gene3D" id="3.40.50.300">
    <property type="entry name" value="P-loop containing nucleotide triphosphate hydrolases"/>
    <property type="match status" value="2"/>
</dbReference>
<gene>
    <name evidence="1" type="ORF">EYB64_12065</name>
</gene>
<dbReference type="AlphaFoldDB" id="A0A7Z7YEH9"/>
<accession>A0A7Z7YEH9</accession>
<evidence type="ECO:0000313" key="1">
    <source>
        <dbReference type="EMBL" id="TBM41302.1"/>
    </source>
</evidence>
<dbReference type="InterPro" id="IPR051162">
    <property type="entry name" value="T4SS_component"/>
</dbReference>
<comment type="caution">
    <text evidence="1">The sequence shown here is derived from an EMBL/GenBank/DDBJ whole genome shotgun (WGS) entry which is preliminary data.</text>
</comment>
<sequence length="988" mass="111616">MGIKLREMAHKAFRLATQPSQPKVKRHTIADRSQLYRETKSFSDFLPYSEWLEEEEMILLDDLVSVGTVWEVQMAPSEARSQADLDAVEESLYEALDAVTLQYLSDGQYVLSTYLRDDFDLNDEFEDIKNSVHPAWQGTPLADEYLRSLKKMFGGLESEKGLFSEGSEGNLKPFRGCKRIPRLCLYRRVSLKERTGLAKLRAREISELSGIRAQLEDAFSTAGVKLTRATRESFHSFMVRWFNPFPEMYNGSVNELLKHNPCPPAELSALEGEYAMSFLFNTPKTDSEKGTIEFDGCPSRFLQVDRLSKVPTTGLLTSEMSINGGADFTSNFDLLPSGTMFVKHIFFQTEEEANARIDYIDNKSQFNDDKARRVNNEARKTKETIAAGGKLFKTEMGFYVTAFNDQILDSKCRKISALASQRLGLGVITPKDNLFPVESYLRNLPLVMDPVLDIRRRRGRLNWLNLSVSLMPFIGRKRGNDDPKNKRCMTLFNRGGEIINIDPVNKESNAHMVLLGPTGTGKSATLNKAIIELLIFHNARLVIAEAGMSFDPLMDFLEAQNADIQRININAGSIGRPIAPFANARKARERVIRERSNNGQTEQQVIEYCISSLAKEESDFNNSDNAIVDRVRAILSEAEDKSAEIEKDYLGECVMIAKIMVTGGDPKEEQAFRLRDTKHLASAILSAVGIADLEHEEQVRPEHVVKALRARADDESAKLDDATRSRLLEMADCMDRYCEPGTVHNDIVNRPAEPFKKCDCLHVELGIAQRDGYEDVLALAYLSLLNNVNDIAERKTLEGDDRPIYVITDEAHLILKHRMIAPVAIKIVRMWRKYGCWFLPATQDTSSFTNGAEAILVIGEMFIALSPPPDEVDALTKLLSLNEEQQQMLATCKMAKFKYTEGVYMNRQRKSTTLFRVLQPSFTLSLAGTDDAEKQSRHRVMREYNIRMAGAVVIEAANLDYRRGIITKDELESEINMIAKDPRYKLVV</sequence>
<proteinExistence type="predicted"/>
<dbReference type="PANTHER" id="PTHR30121:SF6">
    <property type="entry name" value="SLR6007 PROTEIN"/>
    <property type="match status" value="1"/>
</dbReference>